<dbReference type="Pfam" id="PF02627">
    <property type="entry name" value="CMD"/>
    <property type="match status" value="1"/>
</dbReference>
<keyword evidence="1" id="KW-0472">Membrane</keyword>
<feature type="transmembrane region" description="Helical" evidence="1">
    <location>
        <begin position="170"/>
        <end position="187"/>
    </location>
</feature>
<dbReference type="NCBIfam" id="TIGR00778">
    <property type="entry name" value="ahpD_dom"/>
    <property type="match status" value="1"/>
</dbReference>
<reference evidence="3 4" key="1">
    <citation type="journal article" date="2017" name="Front. Microbiol.">
        <title>Labilibaculum manganireducens gen. nov., sp. nov. and Labilibaculum filiforme sp. nov., Novel Bacteroidetes Isolated from Subsurface Sediments of the Baltic Sea.</title>
        <authorList>
            <person name="Vandieken V."/>
            <person name="Marshall I.P."/>
            <person name="Niemann H."/>
            <person name="Engelen B."/>
            <person name="Cypionka H."/>
        </authorList>
    </citation>
    <scope>NUCLEOTIDE SEQUENCE [LARGE SCALE GENOMIC DNA]</scope>
    <source>
        <strain evidence="3 4">59.16B</strain>
    </source>
</reference>
<dbReference type="AlphaFoldDB" id="A0A2N3I2L0"/>
<dbReference type="Proteomes" id="UP000233535">
    <property type="component" value="Unassembled WGS sequence"/>
</dbReference>
<dbReference type="GO" id="GO:0051920">
    <property type="term" value="F:peroxiredoxin activity"/>
    <property type="evidence" value="ECO:0007669"/>
    <property type="project" value="InterPro"/>
</dbReference>
<gene>
    <name evidence="3" type="ORF">BZG02_06695</name>
</gene>
<dbReference type="RefSeq" id="WP_180335655.1">
    <property type="nucleotide sequence ID" value="NZ_MVDD01000003.1"/>
</dbReference>
<evidence type="ECO:0000259" key="2">
    <source>
        <dbReference type="Pfam" id="PF02627"/>
    </source>
</evidence>
<name>A0A2N3I2L0_9BACT</name>
<feature type="domain" description="Carboxymuconolactone decarboxylase-like" evidence="2">
    <location>
        <begin position="29"/>
        <end position="82"/>
    </location>
</feature>
<keyword evidence="1" id="KW-0812">Transmembrane</keyword>
<keyword evidence="1" id="KW-1133">Transmembrane helix</keyword>
<accession>A0A2N3I2L0</accession>
<dbReference type="SUPFAM" id="SSF69118">
    <property type="entry name" value="AhpD-like"/>
    <property type="match status" value="1"/>
</dbReference>
<organism evidence="3 4">
    <name type="scientific">Labilibaculum filiforme</name>
    <dbReference type="NCBI Taxonomy" id="1940526"/>
    <lineage>
        <taxon>Bacteria</taxon>
        <taxon>Pseudomonadati</taxon>
        <taxon>Bacteroidota</taxon>
        <taxon>Bacteroidia</taxon>
        <taxon>Marinilabiliales</taxon>
        <taxon>Marinifilaceae</taxon>
        <taxon>Labilibaculum</taxon>
    </lineage>
</organism>
<sequence length="197" mass="21999">MKTKELKARIFTPSAFYKHLKIAIASFSDLRKARKNGNVNKAFSEKIMLAVTQVNGCRYCNYVHTKNAIDAGASEDEINRMLNGEFGEEGKDESVALLFAQHYADTDGNPDKETYAKFVKHYGAQKATDILAMIRIIMTANIHGIALDAFLSRFKGKKMNGSKLYNELGISLGILVLLPVAIIQLGFEKLFNTCRRV</sequence>
<feature type="transmembrane region" description="Helical" evidence="1">
    <location>
        <begin position="130"/>
        <end position="150"/>
    </location>
</feature>
<dbReference type="InterPro" id="IPR003779">
    <property type="entry name" value="CMD-like"/>
</dbReference>
<dbReference type="EMBL" id="MVDD01000003">
    <property type="protein sequence ID" value="PKQ64548.1"/>
    <property type="molecule type" value="Genomic_DNA"/>
</dbReference>
<dbReference type="InterPro" id="IPR029032">
    <property type="entry name" value="AhpD-like"/>
</dbReference>
<comment type="caution">
    <text evidence="3">The sequence shown here is derived from an EMBL/GenBank/DDBJ whole genome shotgun (WGS) entry which is preliminary data.</text>
</comment>
<keyword evidence="4" id="KW-1185">Reference proteome</keyword>
<evidence type="ECO:0000313" key="4">
    <source>
        <dbReference type="Proteomes" id="UP000233535"/>
    </source>
</evidence>
<evidence type="ECO:0000313" key="3">
    <source>
        <dbReference type="EMBL" id="PKQ64548.1"/>
    </source>
</evidence>
<proteinExistence type="predicted"/>
<dbReference type="Gene3D" id="1.20.1290.10">
    <property type="entry name" value="AhpD-like"/>
    <property type="match status" value="1"/>
</dbReference>
<dbReference type="InterPro" id="IPR004675">
    <property type="entry name" value="AhpD_core"/>
</dbReference>
<protein>
    <recommendedName>
        <fullName evidence="2">Carboxymuconolactone decarboxylase-like domain-containing protein</fullName>
    </recommendedName>
</protein>
<evidence type="ECO:0000256" key="1">
    <source>
        <dbReference type="SAM" id="Phobius"/>
    </source>
</evidence>